<dbReference type="AlphaFoldDB" id="X1S2L3"/>
<accession>X1S2L3</accession>
<gene>
    <name evidence="1" type="ORF">S12H4_01410</name>
</gene>
<proteinExistence type="predicted"/>
<evidence type="ECO:0000313" key="1">
    <source>
        <dbReference type="EMBL" id="GAI62014.1"/>
    </source>
</evidence>
<comment type="caution">
    <text evidence="1">The sequence shown here is derived from an EMBL/GenBank/DDBJ whole genome shotgun (WGS) entry which is preliminary data.</text>
</comment>
<protein>
    <submittedName>
        <fullName evidence="1">Uncharacterized protein</fullName>
    </submittedName>
</protein>
<sequence>MDLTLADLSAQPEAKTEDVLWMTESTRVMKGVGELAYEVHESVLSKDVSKQSRAFREVVKELPQGVLPGS</sequence>
<organism evidence="1">
    <name type="scientific">marine sediment metagenome</name>
    <dbReference type="NCBI Taxonomy" id="412755"/>
    <lineage>
        <taxon>unclassified sequences</taxon>
        <taxon>metagenomes</taxon>
        <taxon>ecological metagenomes</taxon>
    </lineage>
</organism>
<name>X1S2L3_9ZZZZ</name>
<dbReference type="EMBL" id="BARW01000279">
    <property type="protein sequence ID" value="GAI62014.1"/>
    <property type="molecule type" value="Genomic_DNA"/>
</dbReference>
<reference evidence="1" key="1">
    <citation type="journal article" date="2014" name="Front. Microbiol.">
        <title>High frequency of phylogenetically diverse reductive dehalogenase-homologous genes in deep subseafloor sedimentary metagenomes.</title>
        <authorList>
            <person name="Kawai M."/>
            <person name="Futagami T."/>
            <person name="Toyoda A."/>
            <person name="Takaki Y."/>
            <person name="Nishi S."/>
            <person name="Hori S."/>
            <person name="Arai W."/>
            <person name="Tsubouchi T."/>
            <person name="Morono Y."/>
            <person name="Uchiyama I."/>
            <person name="Ito T."/>
            <person name="Fujiyama A."/>
            <person name="Inagaki F."/>
            <person name="Takami H."/>
        </authorList>
    </citation>
    <scope>NUCLEOTIDE SEQUENCE</scope>
    <source>
        <strain evidence="1">Expedition CK06-06</strain>
    </source>
</reference>